<dbReference type="Pfam" id="PF02775">
    <property type="entry name" value="TPP_enzyme_C"/>
    <property type="match status" value="1"/>
</dbReference>
<evidence type="ECO:0000313" key="10">
    <source>
        <dbReference type="Proteomes" id="UP000316181"/>
    </source>
</evidence>
<keyword evidence="1 6" id="KW-0808">Transferase</keyword>
<dbReference type="GO" id="GO:0000287">
    <property type="term" value="F:magnesium ion binding"/>
    <property type="evidence" value="ECO:0007669"/>
    <property type="project" value="UniProtKB-UniRule"/>
</dbReference>
<evidence type="ECO:0000313" key="9">
    <source>
        <dbReference type="EMBL" id="TQK77005.1"/>
    </source>
</evidence>
<dbReference type="GO" id="GO:0030145">
    <property type="term" value="F:manganese ion binding"/>
    <property type="evidence" value="ECO:0007669"/>
    <property type="project" value="UniProtKB-UniRule"/>
</dbReference>
<dbReference type="EMBL" id="VFNV01000001">
    <property type="protein sequence ID" value="TQK77005.1"/>
    <property type="molecule type" value="Genomic_DNA"/>
</dbReference>
<evidence type="ECO:0000256" key="3">
    <source>
        <dbReference type="ARBA" id="ARBA00022842"/>
    </source>
</evidence>
<keyword evidence="2 6" id="KW-0479">Metal-binding</keyword>
<keyword evidence="6" id="KW-0474">Menaquinone biosynthesis</keyword>
<dbReference type="CDD" id="cd07037">
    <property type="entry name" value="TPP_PYR_MenD"/>
    <property type="match status" value="1"/>
</dbReference>
<dbReference type="EC" id="2.2.1.9" evidence="6"/>
<comment type="similarity">
    <text evidence="6">Belongs to the TPP enzyme family. MenD subfamily.</text>
</comment>
<evidence type="ECO:0000256" key="1">
    <source>
        <dbReference type="ARBA" id="ARBA00022679"/>
    </source>
</evidence>
<dbReference type="RefSeq" id="WP_170207939.1">
    <property type="nucleotide sequence ID" value="NZ_BAAATB010000004.1"/>
</dbReference>
<evidence type="ECO:0000256" key="6">
    <source>
        <dbReference type="HAMAP-Rule" id="MF_01659"/>
    </source>
</evidence>
<dbReference type="Pfam" id="PF02776">
    <property type="entry name" value="TPP_enzyme_N"/>
    <property type="match status" value="1"/>
</dbReference>
<sequence length="556" mass="57199">MKQPPAVLAATAIVRALIASGVRSVVICPGSRDAPLIYAFATAADRGLCRIFSRSDERSAAFLALGLSLGADRAPVAVVTTSGTAVANLHPAMLEAAHAGVPLIAVTADRPQRLQGTGANQTTVQAGAFGPATGTVVVPCADPADIEKAVSDAVAGAVRPGDNSPAHLNCPFDDPLVPSGADGSWQDLGDRVEAGEVRPAASAPVAPRSARLTAAQSQRILRTDRTVVIAGSDAGPDAGRLARAQGWPLIREITAGFGPGPCDVPSYREAIDRFFGDGPHGRLEQVVVFGRPTLSRQASALASAPGIRLISIGQMHGGVDRFFDPARRAHLRLEGAPAGWLRDASPSARRSDWLRLWLTGAAAPRAFGASRGEHGLSGRAAVGAVVESLAPGMALVLGPSRAIRHADEAALPPGIAIHSNRGLAGIDGVVSTAIGVAHARPASDTVAVMGDVTFLHDMAGLHRSAGERPLRLSIVVLADGGGTIFRGLEHDAFAESDSRARRAVEQLLVTPPSVRVGSVATALGADYVSVDAEPQLRAAMSDRPGGLRVIEARIVS</sequence>
<keyword evidence="4 6" id="KW-0786">Thiamine pyrophosphate</keyword>
<accession>A0A542SQX8</accession>
<dbReference type="InterPro" id="IPR029061">
    <property type="entry name" value="THDP-binding"/>
</dbReference>
<evidence type="ECO:0000259" key="8">
    <source>
        <dbReference type="Pfam" id="PF02776"/>
    </source>
</evidence>
<dbReference type="PANTHER" id="PTHR42916:SF1">
    <property type="entry name" value="PROTEIN PHYLLO, CHLOROPLASTIC"/>
    <property type="match status" value="1"/>
</dbReference>
<comment type="caution">
    <text evidence="9">The sequence shown here is derived from an EMBL/GenBank/DDBJ whole genome shotgun (WGS) entry which is preliminary data.</text>
</comment>
<comment type="pathway">
    <text evidence="6">Quinol/quinone metabolism; 1,4-dihydroxy-2-naphthoate biosynthesis; 1,4-dihydroxy-2-naphthoate from chorismate: step 2/7.</text>
</comment>
<proteinExistence type="inferred from homology"/>
<dbReference type="PIRSF" id="PIRSF004983">
    <property type="entry name" value="MenD"/>
    <property type="match status" value="1"/>
</dbReference>
<comment type="cofactor">
    <cofactor evidence="6">
        <name>Mg(2+)</name>
        <dbReference type="ChEBI" id="CHEBI:18420"/>
    </cofactor>
    <cofactor evidence="6">
        <name>Mn(2+)</name>
        <dbReference type="ChEBI" id="CHEBI:29035"/>
    </cofactor>
</comment>
<comment type="pathway">
    <text evidence="6">Quinol/quinone metabolism; menaquinone biosynthesis.</text>
</comment>
<name>A0A542SQX8_9MICO</name>
<comment type="subunit">
    <text evidence="6">Homodimer.</text>
</comment>
<dbReference type="Proteomes" id="UP000316181">
    <property type="component" value="Unassembled WGS sequence"/>
</dbReference>
<dbReference type="Gene3D" id="3.40.50.1220">
    <property type="entry name" value="TPP-binding domain"/>
    <property type="match status" value="1"/>
</dbReference>
<evidence type="ECO:0000256" key="4">
    <source>
        <dbReference type="ARBA" id="ARBA00023052"/>
    </source>
</evidence>
<dbReference type="AlphaFoldDB" id="A0A542SQX8"/>
<dbReference type="InterPro" id="IPR004433">
    <property type="entry name" value="MenaQ_synth_MenD"/>
</dbReference>
<dbReference type="SUPFAM" id="SSF52518">
    <property type="entry name" value="Thiamin diphosphate-binding fold (THDP-binding)"/>
    <property type="match status" value="2"/>
</dbReference>
<dbReference type="Gene3D" id="3.40.50.970">
    <property type="match status" value="2"/>
</dbReference>
<evidence type="ECO:0000259" key="7">
    <source>
        <dbReference type="Pfam" id="PF02775"/>
    </source>
</evidence>
<organism evidence="9 10">
    <name type="scientific">Rarobacter incanus</name>
    <dbReference type="NCBI Taxonomy" id="153494"/>
    <lineage>
        <taxon>Bacteria</taxon>
        <taxon>Bacillati</taxon>
        <taxon>Actinomycetota</taxon>
        <taxon>Actinomycetes</taxon>
        <taxon>Micrococcales</taxon>
        <taxon>Rarobacteraceae</taxon>
        <taxon>Rarobacter</taxon>
    </lineage>
</organism>
<evidence type="ECO:0000256" key="5">
    <source>
        <dbReference type="ARBA" id="ARBA00023211"/>
    </source>
</evidence>
<keyword evidence="5 6" id="KW-0464">Manganese</keyword>
<dbReference type="GO" id="GO:0070204">
    <property type="term" value="F:2-succinyl-5-enolpyruvyl-6-hydroxy-3-cyclohexene-1-carboxylic-acid synthase activity"/>
    <property type="evidence" value="ECO:0007669"/>
    <property type="project" value="UniProtKB-UniRule"/>
</dbReference>
<feature type="domain" description="Thiamine pyrophosphate enzyme TPP-binding" evidence="7">
    <location>
        <begin position="421"/>
        <end position="541"/>
    </location>
</feature>
<feature type="domain" description="Thiamine pyrophosphate enzyme N-terminal TPP-binding" evidence="8">
    <location>
        <begin position="10"/>
        <end position="124"/>
    </location>
</feature>
<keyword evidence="3 6" id="KW-0460">Magnesium</keyword>
<reference evidence="9 10" key="1">
    <citation type="submission" date="2019-06" db="EMBL/GenBank/DDBJ databases">
        <title>Sequencing the genomes of 1000 actinobacteria strains.</title>
        <authorList>
            <person name="Klenk H.-P."/>
        </authorList>
    </citation>
    <scope>NUCLEOTIDE SEQUENCE [LARGE SCALE GENOMIC DNA]</scope>
    <source>
        <strain evidence="9 10">DSM 10596</strain>
    </source>
</reference>
<dbReference type="HAMAP" id="MF_01659">
    <property type="entry name" value="MenD"/>
    <property type="match status" value="1"/>
</dbReference>
<dbReference type="GO" id="GO:0009234">
    <property type="term" value="P:menaquinone biosynthetic process"/>
    <property type="evidence" value="ECO:0007669"/>
    <property type="project" value="UniProtKB-UniRule"/>
</dbReference>
<keyword evidence="10" id="KW-1185">Reference proteome</keyword>
<dbReference type="NCBIfam" id="TIGR00173">
    <property type="entry name" value="menD"/>
    <property type="match status" value="1"/>
</dbReference>
<dbReference type="InterPro" id="IPR012001">
    <property type="entry name" value="Thiamin_PyroP_enz_TPP-bd_dom"/>
</dbReference>
<dbReference type="UniPathway" id="UPA00079"/>
<protein>
    <recommendedName>
        <fullName evidence="6">2-succinyl-5-enolpyruvyl-6-hydroxy-3-cyclohexene-1-carboxylate synthase</fullName>
        <shortName evidence="6">SEPHCHC synthase</shortName>
        <ecNumber evidence="6">2.2.1.9</ecNumber>
    </recommendedName>
    <alternativeName>
        <fullName evidence="6">Menaquinone biosynthesis protein MenD</fullName>
    </alternativeName>
</protein>
<comment type="function">
    <text evidence="6">Catalyzes the thiamine diphosphate-dependent decarboxylation of 2-oxoglutarate and the subsequent addition of the resulting succinic semialdehyde-thiamine pyrophosphate anion to isochorismate to yield 2-succinyl-5-enolpyruvyl-6-hydroxy-3-cyclohexene-1-carboxylate (SEPHCHC).</text>
</comment>
<dbReference type="GO" id="GO:0030976">
    <property type="term" value="F:thiamine pyrophosphate binding"/>
    <property type="evidence" value="ECO:0007669"/>
    <property type="project" value="UniProtKB-UniRule"/>
</dbReference>
<dbReference type="UniPathway" id="UPA01057">
    <property type="reaction ID" value="UER00164"/>
</dbReference>
<dbReference type="InterPro" id="IPR011766">
    <property type="entry name" value="TPP_enzyme_TPP-bd"/>
</dbReference>
<comment type="catalytic activity">
    <reaction evidence="6">
        <text>isochorismate + 2-oxoglutarate + H(+) = 5-enolpyruvoyl-6-hydroxy-2-succinyl-cyclohex-3-ene-1-carboxylate + CO2</text>
        <dbReference type="Rhea" id="RHEA:25593"/>
        <dbReference type="ChEBI" id="CHEBI:15378"/>
        <dbReference type="ChEBI" id="CHEBI:16526"/>
        <dbReference type="ChEBI" id="CHEBI:16810"/>
        <dbReference type="ChEBI" id="CHEBI:29780"/>
        <dbReference type="ChEBI" id="CHEBI:58818"/>
        <dbReference type="EC" id="2.2.1.9"/>
    </reaction>
</comment>
<dbReference type="PANTHER" id="PTHR42916">
    <property type="entry name" value="2-SUCCINYL-5-ENOLPYRUVYL-6-HYDROXY-3-CYCLOHEXENE-1-CARBOXYLATE SYNTHASE"/>
    <property type="match status" value="1"/>
</dbReference>
<comment type="cofactor">
    <cofactor evidence="6">
        <name>thiamine diphosphate</name>
        <dbReference type="ChEBI" id="CHEBI:58937"/>
    </cofactor>
    <text evidence="6">Binds 1 thiamine pyrophosphate per subunit.</text>
</comment>
<gene>
    <name evidence="6" type="primary">menD</name>
    <name evidence="9" type="ORF">FB389_1713</name>
</gene>
<evidence type="ECO:0000256" key="2">
    <source>
        <dbReference type="ARBA" id="ARBA00022723"/>
    </source>
</evidence>